<dbReference type="EMBL" id="JANCLU010000019">
    <property type="protein sequence ID" value="MCP8940303.1"/>
    <property type="molecule type" value="Genomic_DNA"/>
</dbReference>
<protein>
    <submittedName>
        <fullName evidence="1">Uncharacterized protein</fullName>
    </submittedName>
</protein>
<name>A0ABT1LGR5_9HYPH</name>
<evidence type="ECO:0000313" key="1">
    <source>
        <dbReference type="EMBL" id="MCP8940303.1"/>
    </source>
</evidence>
<dbReference type="Proteomes" id="UP001205890">
    <property type="component" value="Unassembled WGS sequence"/>
</dbReference>
<evidence type="ECO:0000313" key="2">
    <source>
        <dbReference type="Proteomes" id="UP001205890"/>
    </source>
</evidence>
<gene>
    <name evidence="1" type="ORF">NK718_17390</name>
</gene>
<keyword evidence="2" id="KW-1185">Reference proteome</keyword>
<reference evidence="1 2" key="1">
    <citation type="submission" date="2022-07" db="EMBL/GenBank/DDBJ databases">
        <authorList>
            <person name="Li W.-J."/>
            <person name="Deng Q.-Q."/>
        </authorList>
    </citation>
    <scope>NUCLEOTIDE SEQUENCE [LARGE SCALE GENOMIC DNA]</scope>
    <source>
        <strain evidence="1 2">SYSU M60028</strain>
    </source>
</reference>
<sequence length="130" mass="14408">MAHAHSLKRILLNLARSKQHPDGSARHGYDLVAPLDAEGRLDPSAWHDAKALCRVRRFWAGEPDMMGHLVHRAGGAGGATWLFDYDATQSDDDEAGYRLAQHVFRPGEYVSVRDDEGEMHTFKVVTVTAA</sequence>
<accession>A0ABT1LGR5</accession>
<dbReference type="RefSeq" id="WP_254744853.1">
    <property type="nucleotide sequence ID" value="NZ_JANCLU010000019.1"/>
</dbReference>
<organism evidence="1 2">
    <name type="scientific">Alsobacter ponti</name>
    <dbReference type="NCBI Taxonomy" id="2962936"/>
    <lineage>
        <taxon>Bacteria</taxon>
        <taxon>Pseudomonadati</taxon>
        <taxon>Pseudomonadota</taxon>
        <taxon>Alphaproteobacteria</taxon>
        <taxon>Hyphomicrobiales</taxon>
        <taxon>Alsobacteraceae</taxon>
        <taxon>Alsobacter</taxon>
    </lineage>
</organism>
<proteinExistence type="predicted"/>
<comment type="caution">
    <text evidence="1">The sequence shown here is derived from an EMBL/GenBank/DDBJ whole genome shotgun (WGS) entry which is preliminary data.</text>
</comment>